<dbReference type="Pfam" id="PF17168">
    <property type="entry name" value="DUF5127"/>
    <property type="match status" value="1"/>
</dbReference>
<dbReference type="InterPro" id="IPR033433">
    <property type="entry name" value="GtaA_N"/>
</dbReference>
<dbReference type="PANTHER" id="PTHR31987:SF1">
    <property type="entry name" value="GLUTAMINASE A"/>
    <property type="match status" value="1"/>
</dbReference>
<dbReference type="InterPro" id="IPR052743">
    <property type="entry name" value="Glutaminase_GtaA"/>
</dbReference>
<gene>
    <name evidence="4" type="ORF">EV44_g0570</name>
</gene>
<accession>A0A0B1P8B2</accession>
<dbReference type="STRING" id="52586.A0A0B1P8B2"/>
<dbReference type="GO" id="GO:0005975">
    <property type="term" value="P:carbohydrate metabolic process"/>
    <property type="evidence" value="ECO:0007669"/>
    <property type="project" value="InterPro"/>
</dbReference>
<evidence type="ECO:0000256" key="1">
    <source>
        <dbReference type="SAM" id="SignalP"/>
    </source>
</evidence>
<feature type="chain" id="PRO_5002079826" evidence="1">
    <location>
        <begin position="29"/>
        <end position="714"/>
    </location>
</feature>
<sequence>MSHLLNQMNLWKLVWIFSSALLQWQSTASKFSPARPPAIPLAVRSPYMNTWLNVGANGGNLSGSWPYFWTGSPAGATRGTNNAVTAWTGLIKVDNVVFTWMGSPGGTNVQQESFEYTSTRSTFIMNMDGKVCMNVTFLSPINPSDYKRQSIIGTYLEVTVSSIDGAEHSVQLYADISAEWVNPMNNKTSVKWSYEMENGVASHKVYQQNQSESNADYADDGAHWGYWYWSTIASESMSYQSGTDDVVRGNFRNYGSLPNTEDYVFRAINSNWPVFAFANNLGSVGKTSITTLYTIVHAQQNGVYFNGRDKSAGVPSFWTSYFESEIKMVDFFIKDRSTETGSLDHKISTDSIAVGGTDYQIITTLSARQAFASMVLLGTPENPYLFLKEISSDGNCQTVDVIFPAIPIFLYLNPELVKLLLEPLYEHQEAGKYPNTYAIHDLGAHYPQFIGHPKGDDEGMPLEECGNMIIMTLSYAQRMNDTKYLMDHYPILKQWVGYLIDEALIPADQLSTDDFQGTLANQTNLALKGIIAIEAMSAISDLTGHENDRQNFTNIAHDYISKWEELAVVNSDIPHTNLAYGNDSSYGLLYNLYGDRLLGLNLVPQRVYDMQSKFYPTIAQTYGIQLDTRNLATKSDWQMWVAAISSFSTQRMFISKLANWVNNTVTNTAFTDMYNVNTGDYWLGPFIARPVVGGHFALLALDSVPTAANYVKSH</sequence>
<evidence type="ECO:0000259" key="2">
    <source>
        <dbReference type="Pfam" id="PF16335"/>
    </source>
</evidence>
<comment type="caution">
    <text evidence="4">The sequence shown here is derived from an EMBL/GenBank/DDBJ whole genome shotgun (WGS) entry which is preliminary data.</text>
</comment>
<dbReference type="EMBL" id="JNVN01001347">
    <property type="protein sequence ID" value="KHJ33590.1"/>
    <property type="molecule type" value="Genomic_DNA"/>
</dbReference>
<dbReference type="Proteomes" id="UP000030854">
    <property type="component" value="Unassembled WGS sequence"/>
</dbReference>
<name>A0A0B1P8B2_UNCNE</name>
<dbReference type="AlphaFoldDB" id="A0A0B1P8B2"/>
<reference evidence="4 5" key="1">
    <citation type="journal article" date="2014" name="BMC Genomics">
        <title>Adaptive genomic structural variation in the grape powdery mildew pathogen, Erysiphe necator.</title>
        <authorList>
            <person name="Jones L."/>
            <person name="Riaz S."/>
            <person name="Morales-Cruz A."/>
            <person name="Amrine K.C."/>
            <person name="McGuire B."/>
            <person name="Gubler W.D."/>
            <person name="Walker M.A."/>
            <person name="Cantu D."/>
        </authorList>
    </citation>
    <scope>NUCLEOTIDE SEQUENCE [LARGE SCALE GENOMIC DNA]</scope>
    <source>
        <strain evidence="5">c</strain>
    </source>
</reference>
<feature type="signal peptide" evidence="1">
    <location>
        <begin position="1"/>
        <end position="28"/>
    </location>
</feature>
<feature type="domain" description="Glutaminase A central" evidence="2">
    <location>
        <begin position="356"/>
        <end position="699"/>
    </location>
</feature>
<proteinExistence type="predicted"/>
<feature type="domain" description="Glutaminase A N-terminal" evidence="3">
    <location>
        <begin position="119"/>
        <end position="350"/>
    </location>
</feature>
<dbReference type="OMA" id="SLWTSYW"/>
<dbReference type="PANTHER" id="PTHR31987">
    <property type="entry name" value="GLUTAMINASE A-RELATED"/>
    <property type="match status" value="1"/>
</dbReference>
<keyword evidence="1" id="KW-0732">Signal</keyword>
<keyword evidence="5" id="KW-1185">Reference proteome</keyword>
<dbReference type="SUPFAM" id="SSF48208">
    <property type="entry name" value="Six-hairpin glycosidases"/>
    <property type="match status" value="1"/>
</dbReference>
<dbReference type="HOGENOM" id="CLU_008020_1_1_1"/>
<dbReference type="Pfam" id="PF16335">
    <property type="entry name" value="GtaA_6_Hairpin"/>
    <property type="match status" value="1"/>
</dbReference>
<protein>
    <submittedName>
        <fullName evidence="4">Putative glutaminase</fullName>
    </submittedName>
</protein>
<evidence type="ECO:0000259" key="3">
    <source>
        <dbReference type="Pfam" id="PF17168"/>
    </source>
</evidence>
<dbReference type="InterPro" id="IPR032514">
    <property type="entry name" value="GtaA_central"/>
</dbReference>
<organism evidence="4 5">
    <name type="scientific">Uncinula necator</name>
    <name type="common">Grape powdery mildew</name>
    <dbReference type="NCBI Taxonomy" id="52586"/>
    <lineage>
        <taxon>Eukaryota</taxon>
        <taxon>Fungi</taxon>
        <taxon>Dikarya</taxon>
        <taxon>Ascomycota</taxon>
        <taxon>Pezizomycotina</taxon>
        <taxon>Leotiomycetes</taxon>
        <taxon>Erysiphales</taxon>
        <taxon>Erysiphaceae</taxon>
        <taxon>Erysiphe</taxon>
    </lineage>
</organism>
<evidence type="ECO:0000313" key="5">
    <source>
        <dbReference type="Proteomes" id="UP000030854"/>
    </source>
</evidence>
<dbReference type="InterPro" id="IPR008928">
    <property type="entry name" value="6-hairpin_glycosidase_sf"/>
</dbReference>
<dbReference type="OrthoDB" id="431715at2759"/>
<evidence type="ECO:0000313" key="4">
    <source>
        <dbReference type="EMBL" id="KHJ33590.1"/>
    </source>
</evidence>